<name>A0A8J3ISB9_9CHLR</name>
<sequence>MVYSEKNRGVIMQNSEDIDEIMTKLENGETLMIDDQWRSYISIEGSDGPDRFVMRSIYASIEDHGKAIDAPLKYEEKRFKSLAEALLSLEGYKWVRR</sequence>
<accession>A0A8J3ISB9</accession>
<gene>
    <name evidence="1" type="ORF">KSF_095760</name>
</gene>
<comment type="caution">
    <text evidence="1">The sequence shown here is derived from an EMBL/GenBank/DDBJ whole genome shotgun (WGS) entry which is preliminary data.</text>
</comment>
<dbReference type="AlphaFoldDB" id="A0A8J3ISB9"/>
<evidence type="ECO:0000313" key="1">
    <source>
        <dbReference type="EMBL" id="GHO99528.1"/>
    </source>
</evidence>
<keyword evidence="2" id="KW-1185">Reference proteome</keyword>
<evidence type="ECO:0000313" key="2">
    <source>
        <dbReference type="Proteomes" id="UP000597444"/>
    </source>
</evidence>
<proteinExistence type="predicted"/>
<dbReference type="Proteomes" id="UP000597444">
    <property type="component" value="Unassembled WGS sequence"/>
</dbReference>
<organism evidence="1 2">
    <name type="scientific">Reticulibacter mediterranei</name>
    <dbReference type="NCBI Taxonomy" id="2778369"/>
    <lineage>
        <taxon>Bacteria</taxon>
        <taxon>Bacillati</taxon>
        <taxon>Chloroflexota</taxon>
        <taxon>Ktedonobacteria</taxon>
        <taxon>Ktedonobacterales</taxon>
        <taxon>Reticulibacteraceae</taxon>
        <taxon>Reticulibacter</taxon>
    </lineage>
</organism>
<protein>
    <submittedName>
        <fullName evidence="1">Uncharacterized protein</fullName>
    </submittedName>
</protein>
<dbReference type="EMBL" id="BNJK01000002">
    <property type="protein sequence ID" value="GHO99528.1"/>
    <property type="molecule type" value="Genomic_DNA"/>
</dbReference>
<reference evidence="1" key="1">
    <citation type="submission" date="2020-10" db="EMBL/GenBank/DDBJ databases">
        <title>Taxonomic study of unclassified bacteria belonging to the class Ktedonobacteria.</title>
        <authorList>
            <person name="Yabe S."/>
            <person name="Wang C.M."/>
            <person name="Zheng Y."/>
            <person name="Sakai Y."/>
            <person name="Cavaletti L."/>
            <person name="Monciardini P."/>
            <person name="Donadio S."/>
        </authorList>
    </citation>
    <scope>NUCLEOTIDE SEQUENCE</scope>
    <source>
        <strain evidence="1">ID150040</strain>
    </source>
</reference>